<dbReference type="EMBL" id="CP025430">
    <property type="protein sequence ID" value="AUH63760.1"/>
    <property type="molecule type" value="Genomic_DNA"/>
</dbReference>
<organism evidence="1 2">
    <name type="scientific">Paracoccus zhejiangensis</name>
    <dbReference type="NCBI Taxonomy" id="1077935"/>
    <lineage>
        <taxon>Bacteria</taxon>
        <taxon>Pseudomonadati</taxon>
        <taxon>Pseudomonadota</taxon>
        <taxon>Alphaproteobacteria</taxon>
        <taxon>Rhodobacterales</taxon>
        <taxon>Paracoccaceae</taxon>
        <taxon>Paracoccus</taxon>
    </lineage>
</organism>
<accession>A0A2H5EWV1</accession>
<dbReference type="Proteomes" id="UP000234530">
    <property type="component" value="Chromosome"/>
</dbReference>
<name>A0A2H5EWV1_9RHOB</name>
<keyword evidence="2" id="KW-1185">Reference proteome</keyword>
<proteinExistence type="predicted"/>
<gene>
    <name evidence="1" type="ORF">CX676_05980</name>
</gene>
<dbReference type="RefSeq" id="WP_101751801.1">
    <property type="nucleotide sequence ID" value="NZ_CP025430.1"/>
</dbReference>
<dbReference type="KEGG" id="pzh:CX676_05980"/>
<reference evidence="1 2" key="1">
    <citation type="journal article" date="2013" name="Antonie Van Leeuwenhoek">
        <title>Paracoccus zhejiangensis sp. nov., isolated from activated sludge in wastewater-treatment system.</title>
        <authorList>
            <person name="Wu Z.G."/>
            <person name="Zhang D.F."/>
            <person name="Liu Y.L."/>
            <person name="Wang F."/>
            <person name="Jiang X."/>
            <person name="Li C."/>
            <person name="Li S.P."/>
            <person name="Hong Q."/>
            <person name="Li W.J."/>
        </authorList>
    </citation>
    <scope>NUCLEOTIDE SEQUENCE [LARGE SCALE GENOMIC DNA]</scope>
    <source>
        <strain evidence="1 2">J6</strain>
    </source>
</reference>
<dbReference type="AlphaFoldDB" id="A0A2H5EWV1"/>
<evidence type="ECO:0000313" key="1">
    <source>
        <dbReference type="EMBL" id="AUH63760.1"/>
    </source>
</evidence>
<evidence type="ECO:0000313" key="2">
    <source>
        <dbReference type="Proteomes" id="UP000234530"/>
    </source>
</evidence>
<protein>
    <submittedName>
        <fullName evidence="1">Uncharacterized protein</fullName>
    </submittedName>
</protein>
<sequence length="61" mass="6246">MTRIEATAPGQRAEKVVAAEAAGQGAAVTAADSPTSAGGNHRPGAVIGQYGAFFDWLFNQR</sequence>